<keyword evidence="5 10" id="KW-1133">Transmembrane helix</keyword>
<dbReference type="InterPro" id="IPR044849">
    <property type="entry name" value="CASTOR/POLLUX/SYM8-like"/>
</dbReference>
<dbReference type="Pfam" id="PF22614">
    <property type="entry name" value="Slo-like_RCK"/>
    <property type="match status" value="1"/>
</dbReference>
<comment type="similarity">
    <text evidence="2">Belongs to the castor/pollux (TC 1.A.1.23) family.</text>
</comment>
<keyword evidence="6" id="KW-0406">Ion transport</keyword>
<dbReference type="Gene3D" id="3.40.50.720">
    <property type="entry name" value="NAD(P)-binding Rossmann-like Domain"/>
    <property type="match status" value="2"/>
</dbReference>
<evidence type="ECO:0000256" key="9">
    <source>
        <dbReference type="SAM" id="MobiDB-lite"/>
    </source>
</evidence>
<organism evidence="12">
    <name type="scientific">freshwater metagenome</name>
    <dbReference type="NCBI Taxonomy" id="449393"/>
    <lineage>
        <taxon>unclassified sequences</taxon>
        <taxon>metagenomes</taxon>
        <taxon>ecological metagenomes</taxon>
    </lineage>
</organism>
<comment type="subcellular location">
    <subcellularLocation>
        <location evidence="1">Endomembrane system</location>
        <topology evidence="1">Multi-pass membrane protein</topology>
    </subcellularLocation>
</comment>
<dbReference type="InterPro" id="IPR003148">
    <property type="entry name" value="RCK_N"/>
</dbReference>
<keyword evidence="3" id="KW-0813">Transport</keyword>
<dbReference type="SUPFAM" id="SSF51735">
    <property type="entry name" value="NAD(P)-binding Rossmann-fold domains"/>
    <property type="match status" value="1"/>
</dbReference>
<dbReference type="PROSITE" id="PS51201">
    <property type="entry name" value="RCK_N"/>
    <property type="match status" value="1"/>
</dbReference>
<feature type="domain" description="RCK N-terminal" evidence="11">
    <location>
        <begin position="148"/>
        <end position="284"/>
    </location>
</feature>
<dbReference type="GO" id="GO:0012505">
    <property type="term" value="C:endomembrane system"/>
    <property type="evidence" value="ECO:0007669"/>
    <property type="project" value="UniProtKB-SubCell"/>
</dbReference>
<reference evidence="12" key="1">
    <citation type="submission" date="2020-05" db="EMBL/GenBank/DDBJ databases">
        <authorList>
            <person name="Chiriac C."/>
            <person name="Salcher M."/>
            <person name="Ghai R."/>
            <person name="Kavagutti S V."/>
        </authorList>
    </citation>
    <scope>NUCLEOTIDE SEQUENCE</scope>
</reference>
<evidence type="ECO:0000256" key="2">
    <source>
        <dbReference type="ARBA" id="ARBA00008577"/>
    </source>
</evidence>
<keyword evidence="4 10" id="KW-0812">Transmembrane</keyword>
<evidence type="ECO:0000313" key="12">
    <source>
        <dbReference type="EMBL" id="CAB4619375.1"/>
    </source>
</evidence>
<protein>
    <submittedName>
        <fullName evidence="12">Unannotated protein</fullName>
    </submittedName>
</protein>
<dbReference type="PANTHER" id="PTHR31563">
    <property type="entry name" value="ION CHANNEL POLLUX-RELATED"/>
    <property type="match status" value="1"/>
</dbReference>
<evidence type="ECO:0000256" key="10">
    <source>
        <dbReference type="SAM" id="Phobius"/>
    </source>
</evidence>
<feature type="region of interest" description="Disordered" evidence="9">
    <location>
        <begin position="1"/>
        <end position="24"/>
    </location>
</feature>
<evidence type="ECO:0000256" key="4">
    <source>
        <dbReference type="ARBA" id="ARBA00022692"/>
    </source>
</evidence>
<feature type="transmembrane region" description="Helical" evidence="10">
    <location>
        <begin position="110"/>
        <end position="131"/>
    </location>
</feature>
<feature type="transmembrane region" description="Helical" evidence="10">
    <location>
        <begin position="46"/>
        <end position="71"/>
    </location>
</feature>
<evidence type="ECO:0000259" key="11">
    <source>
        <dbReference type="PROSITE" id="PS51201"/>
    </source>
</evidence>
<keyword evidence="8" id="KW-0407">Ion channel</keyword>
<dbReference type="EMBL" id="CAEZVD010000029">
    <property type="protein sequence ID" value="CAB4619375.1"/>
    <property type="molecule type" value="Genomic_DNA"/>
</dbReference>
<dbReference type="InterPro" id="IPR010420">
    <property type="entry name" value="CASTOR/POLLUX/SYM8_dom"/>
</dbReference>
<sequence>MSENKETRSYGQGAQGEPDAPKATKVSLRTRLRYNFDNSLSKAGAFVGYVFIAIIVLAFVMTAIQATIAAVSPLNTPLDPASYFFSYWAAFTKILGIGSTDAWGAQIVNFIYWAIGIAISGAVIGFISAAIQRAVARLKEGKSAVIESNHTLILGWSNRVFPILAELAVANANVRKPRVVIFSATARAVMDAEILARVPNLGKLKVITRTGDATNPEDLKRANVSTAKSIIILDADETGDATVVSTVLAVKAVNANTETRIIAELDDANTAEAITTATKGQVIAVRSYDVIARVTAQASRQPGLAAVTLDLLDFAGDEIYFSEVPALFGKTYADAILAFNTASVIGVVDAKGNVKLNPAQTSKIGAGSKIIAIAEDDDKIVYTGVRDDIAKKKVTKAKALVRKPEHLLFIGWSSMGRAVVSELAHFLPKGSTVHIVAEKKHVAPEELKGLKFGANIKVTHASVSGDIDELITAASAKKYNEVIILGYREAISESEADAQTMLTMLQMNQLFEASGNGVEPTRLVAEILDSRKTELARVAAADDMVVSDNLAALLIAQVSENPKLAPVFDDLFDADGASLNVNPIENYAPLGKSIDFAELVAIGRSHGESVIGYRTLAGSKGDAASGVNLNPAKTDKFKPAAGDGLVVIGSL</sequence>
<evidence type="ECO:0000256" key="7">
    <source>
        <dbReference type="ARBA" id="ARBA00023136"/>
    </source>
</evidence>
<keyword evidence="7 10" id="KW-0472">Membrane</keyword>
<dbReference type="Pfam" id="PF06241">
    <property type="entry name" value="Castor_Poll_mid"/>
    <property type="match status" value="1"/>
</dbReference>
<evidence type="ECO:0000256" key="3">
    <source>
        <dbReference type="ARBA" id="ARBA00022448"/>
    </source>
</evidence>
<evidence type="ECO:0000256" key="1">
    <source>
        <dbReference type="ARBA" id="ARBA00004127"/>
    </source>
</evidence>
<gene>
    <name evidence="12" type="ORF">UFOPK1909_00436</name>
</gene>
<dbReference type="GO" id="GO:0034220">
    <property type="term" value="P:monoatomic ion transmembrane transport"/>
    <property type="evidence" value="ECO:0007669"/>
    <property type="project" value="UniProtKB-KW"/>
</dbReference>
<dbReference type="AlphaFoldDB" id="A0A6J6I6C7"/>
<evidence type="ECO:0000256" key="5">
    <source>
        <dbReference type="ARBA" id="ARBA00022989"/>
    </source>
</evidence>
<dbReference type="InterPro" id="IPR036291">
    <property type="entry name" value="NAD(P)-bd_dom_sf"/>
</dbReference>
<dbReference type="PANTHER" id="PTHR31563:SF10">
    <property type="entry name" value="ION CHANNEL POLLUX-RELATED"/>
    <property type="match status" value="1"/>
</dbReference>
<name>A0A6J6I6C7_9ZZZZ</name>
<evidence type="ECO:0000256" key="6">
    <source>
        <dbReference type="ARBA" id="ARBA00023065"/>
    </source>
</evidence>
<feature type="transmembrane region" description="Helical" evidence="10">
    <location>
        <begin position="83"/>
        <end position="104"/>
    </location>
</feature>
<accession>A0A6J6I6C7</accession>
<evidence type="ECO:0000256" key="8">
    <source>
        <dbReference type="ARBA" id="ARBA00023303"/>
    </source>
</evidence>
<dbReference type="GO" id="GO:0006813">
    <property type="term" value="P:potassium ion transport"/>
    <property type="evidence" value="ECO:0007669"/>
    <property type="project" value="InterPro"/>
</dbReference>
<proteinExistence type="inferred from homology"/>